<sequence>MWGRHYWGGGRRPSVAAGGGEGGSAGAGGVVVMFAWLSSQERHVRAYVELYAARGWACLVCHSDFLTLFFPEKAAMLADRVLGELVKELKIRPVPVVFASFSGGPKGCTYKVLQVKCGILYRCGYSSLKLLSFVCFLFLQDEYQLVQDCLCGQMYDSSPVDFVSDLGTRFILDPSVLKMSEPPRVLSWMAKGVASGLDALFINKFEEQRKDYWETLYSSVHVGPILILCSEDDQLAPYSVVENFGQRLLELGGDVNLVKWHSSPHVGMFFSPFLSTVYLILC</sequence>
<dbReference type="Proteomes" id="UP000095767">
    <property type="component" value="Unassembled WGS sequence"/>
</dbReference>
<keyword evidence="2" id="KW-1185">Reference proteome</keyword>
<dbReference type="Gene3D" id="3.40.50.1820">
    <property type="entry name" value="alpha/beta hydrolase"/>
    <property type="match status" value="1"/>
</dbReference>
<dbReference type="OrthoDB" id="77878at2759"/>
<protein>
    <recommendedName>
        <fullName evidence="3">Transmembrane protein 53</fullName>
    </recommendedName>
</protein>
<organism evidence="1 2">
    <name type="scientific">Dichanthelium oligosanthes</name>
    <dbReference type="NCBI Taxonomy" id="888268"/>
    <lineage>
        <taxon>Eukaryota</taxon>
        <taxon>Viridiplantae</taxon>
        <taxon>Streptophyta</taxon>
        <taxon>Embryophyta</taxon>
        <taxon>Tracheophyta</taxon>
        <taxon>Spermatophyta</taxon>
        <taxon>Magnoliopsida</taxon>
        <taxon>Liliopsida</taxon>
        <taxon>Poales</taxon>
        <taxon>Poaceae</taxon>
        <taxon>PACMAD clade</taxon>
        <taxon>Panicoideae</taxon>
        <taxon>Panicodae</taxon>
        <taxon>Paniceae</taxon>
        <taxon>Dichantheliinae</taxon>
        <taxon>Dichanthelium</taxon>
    </lineage>
</organism>
<dbReference type="SUPFAM" id="SSF53474">
    <property type="entry name" value="alpha/beta-Hydrolases"/>
    <property type="match status" value="1"/>
</dbReference>
<name>A0A1E5VGM6_9POAL</name>
<dbReference type="InterPro" id="IPR008547">
    <property type="entry name" value="DUF829_TMEM53"/>
</dbReference>
<evidence type="ECO:0000313" key="1">
    <source>
        <dbReference type="EMBL" id="OEL24283.1"/>
    </source>
</evidence>
<comment type="caution">
    <text evidence="1">The sequence shown here is derived from an EMBL/GenBank/DDBJ whole genome shotgun (WGS) entry which is preliminary data.</text>
</comment>
<evidence type="ECO:0008006" key="3">
    <source>
        <dbReference type="Google" id="ProtNLM"/>
    </source>
</evidence>
<dbReference type="AlphaFoldDB" id="A0A1E5VGM6"/>
<dbReference type="EMBL" id="LWDX02040035">
    <property type="protein sequence ID" value="OEL24283.1"/>
    <property type="molecule type" value="Genomic_DNA"/>
</dbReference>
<reference evidence="1 2" key="1">
    <citation type="submission" date="2016-09" db="EMBL/GenBank/DDBJ databases">
        <title>The draft genome of Dichanthelium oligosanthes: A C3 panicoid grass species.</title>
        <authorList>
            <person name="Studer A.J."/>
            <person name="Schnable J.C."/>
            <person name="Brutnell T.P."/>
        </authorList>
    </citation>
    <scope>NUCLEOTIDE SEQUENCE [LARGE SCALE GENOMIC DNA]</scope>
    <source>
        <strain evidence="2">cv. Kellogg 1175</strain>
        <tissue evidence="1">Leaf</tissue>
    </source>
</reference>
<evidence type="ECO:0000313" key="2">
    <source>
        <dbReference type="Proteomes" id="UP000095767"/>
    </source>
</evidence>
<dbReference type="PANTHER" id="PTHR12265">
    <property type="entry name" value="TRANSMEMBRANE PROTEIN 53"/>
    <property type="match status" value="1"/>
</dbReference>
<proteinExistence type="predicted"/>
<dbReference type="PANTHER" id="PTHR12265:SF0">
    <property type="entry name" value="EXPRESSED PROTEIN"/>
    <property type="match status" value="1"/>
</dbReference>
<dbReference type="Pfam" id="PF05705">
    <property type="entry name" value="DUF829"/>
    <property type="match status" value="2"/>
</dbReference>
<accession>A0A1E5VGM6</accession>
<gene>
    <name evidence="1" type="ORF">BAE44_0014698</name>
</gene>
<dbReference type="InterPro" id="IPR029058">
    <property type="entry name" value="AB_hydrolase_fold"/>
</dbReference>